<evidence type="ECO:0000256" key="1">
    <source>
        <dbReference type="RuleBase" id="RU000716"/>
    </source>
</evidence>
<gene>
    <name evidence="5" type="ORF">NX784_23405</name>
</gene>
<evidence type="ECO:0000313" key="6">
    <source>
        <dbReference type="Proteomes" id="UP001204151"/>
    </source>
</evidence>
<dbReference type="InterPro" id="IPR036388">
    <property type="entry name" value="WH-like_DNA-bd_sf"/>
</dbReference>
<dbReference type="SUPFAM" id="SSF88659">
    <property type="entry name" value="Sigma3 and sigma4 domains of RNA polymerase sigma factors"/>
    <property type="match status" value="1"/>
</dbReference>
<evidence type="ECO:0000259" key="2">
    <source>
        <dbReference type="Pfam" id="PF04542"/>
    </source>
</evidence>
<dbReference type="RefSeq" id="WP_258819132.1">
    <property type="nucleotide sequence ID" value="NZ_JANUGW010000022.1"/>
</dbReference>
<evidence type="ECO:0000313" key="5">
    <source>
        <dbReference type="EMBL" id="MCS0584537.1"/>
    </source>
</evidence>
<dbReference type="EMBL" id="JANUGW010000022">
    <property type="protein sequence ID" value="MCS0584537.1"/>
    <property type="molecule type" value="Genomic_DNA"/>
</dbReference>
<reference evidence="5 6" key="1">
    <citation type="submission" date="2022-08" db="EMBL/GenBank/DDBJ databases">
        <title>Reclassification of Massilia species as members of the genera Telluria, Duganella, Pseudoduganella, Mokoshia gen. nov. and Zemynaea gen. nov. using orthogonal and non-orthogonal genome-based approaches.</title>
        <authorList>
            <person name="Bowman J.P."/>
        </authorList>
    </citation>
    <scope>NUCLEOTIDE SEQUENCE [LARGE SCALE GENOMIC DNA]</scope>
    <source>
        <strain evidence="5 6">JCM 31316</strain>
    </source>
</reference>
<dbReference type="PANTHER" id="PTHR47756:SF1">
    <property type="entry name" value="BLL0085 PROTEIN"/>
    <property type="match status" value="1"/>
</dbReference>
<keyword evidence="1" id="KW-0731">Sigma factor</keyword>
<dbReference type="InterPro" id="IPR013324">
    <property type="entry name" value="RNA_pol_sigma_r3/r4-like"/>
</dbReference>
<accession>A0ABT1ZX95</accession>
<dbReference type="Pfam" id="PF04542">
    <property type="entry name" value="Sigma70_r2"/>
    <property type="match status" value="1"/>
</dbReference>
<dbReference type="InterPro" id="IPR007627">
    <property type="entry name" value="RNA_pol_sigma70_r2"/>
</dbReference>
<dbReference type="InterPro" id="IPR013249">
    <property type="entry name" value="RNA_pol_sigma70_r4_t2"/>
</dbReference>
<dbReference type="Pfam" id="PF20239">
    <property type="entry name" value="DUF6596"/>
    <property type="match status" value="1"/>
</dbReference>
<feature type="domain" description="DUF6596" evidence="4">
    <location>
        <begin position="181"/>
        <end position="281"/>
    </location>
</feature>
<evidence type="ECO:0000259" key="4">
    <source>
        <dbReference type="Pfam" id="PF20239"/>
    </source>
</evidence>
<dbReference type="InterPro" id="IPR000838">
    <property type="entry name" value="RNA_pol_sigma70_ECF_CS"/>
</dbReference>
<evidence type="ECO:0000259" key="3">
    <source>
        <dbReference type="Pfam" id="PF08281"/>
    </source>
</evidence>
<dbReference type="InterPro" id="IPR046531">
    <property type="entry name" value="DUF6596"/>
</dbReference>
<organism evidence="5 6">
    <name type="scientific">Massilia pinisoli</name>
    <dbReference type="NCBI Taxonomy" id="1772194"/>
    <lineage>
        <taxon>Bacteria</taxon>
        <taxon>Pseudomonadati</taxon>
        <taxon>Pseudomonadota</taxon>
        <taxon>Betaproteobacteria</taxon>
        <taxon>Burkholderiales</taxon>
        <taxon>Oxalobacteraceae</taxon>
        <taxon>Telluria group</taxon>
        <taxon>Massilia</taxon>
    </lineage>
</organism>
<dbReference type="Proteomes" id="UP001204151">
    <property type="component" value="Unassembled WGS sequence"/>
</dbReference>
<dbReference type="PROSITE" id="PS01063">
    <property type="entry name" value="SIGMA70_ECF"/>
    <property type="match status" value="1"/>
</dbReference>
<dbReference type="Gene3D" id="1.10.1740.10">
    <property type="match status" value="1"/>
</dbReference>
<sequence length="416" mass="45201">MESARIVGALTRMLRDLGRAEELAQDALLEALERWPADGVPDRPGAWLMQVAKRRALDHLRHHAMHASKEGELSWEMDNLLGTSDSFRDPAETAALASEAAGEIDDDVLRLIFVTCHPVLSAEARAALALKLLGGLATGEIARAFLVPEATVAQRIVRAKRTLAEARVPFEVPRGEELKPRLASVLQVIYLIYNEGYSASAGNEWLRPTLCREALRLGRVLAGLMPDEGEAHGLVALMEIQSSRERARTGPDGEPILLMDQDRSRWDRLLIGRGLAALERAGRLGALGPYALQAAIAACHARALTPEATDWARIAALYDALAQLLPSPVVELNRAVALGMAYGPAAGLALADTLQGVPALRNYHLLPSVRGDLLSKLGRHAEAKAEFERAASLTQNERERTLLLERARTSTPAVER</sequence>
<name>A0ABT1ZX95_9BURK</name>
<dbReference type="Gene3D" id="1.10.10.10">
    <property type="entry name" value="Winged helix-like DNA-binding domain superfamily/Winged helix DNA-binding domain"/>
    <property type="match status" value="1"/>
</dbReference>
<dbReference type="Pfam" id="PF08281">
    <property type="entry name" value="Sigma70_r4_2"/>
    <property type="match status" value="1"/>
</dbReference>
<protein>
    <recommendedName>
        <fullName evidence="1">RNA polymerase sigma factor</fullName>
    </recommendedName>
</protein>
<keyword evidence="6" id="KW-1185">Reference proteome</keyword>
<comment type="caution">
    <text evidence="5">The sequence shown here is derived from an EMBL/GenBank/DDBJ whole genome shotgun (WGS) entry which is preliminary data.</text>
</comment>
<comment type="similarity">
    <text evidence="1">Belongs to the sigma-70 factor family. ECF subfamily.</text>
</comment>
<keyword evidence="1" id="KW-0238">DNA-binding</keyword>
<keyword evidence="1" id="KW-0804">Transcription</keyword>
<keyword evidence="1" id="KW-0805">Transcription regulation</keyword>
<dbReference type="SUPFAM" id="SSF88946">
    <property type="entry name" value="Sigma2 domain of RNA polymerase sigma factors"/>
    <property type="match status" value="1"/>
</dbReference>
<dbReference type="InterPro" id="IPR013325">
    <property type="entry name" value="RNA_pol_sigma_r2"/>
</dbReference>
<proteinExistence type="inferred from homology"/>
<feature type="domain" description="RNA polymerase sigma factor 70 region 4 type 2" evidence="3">
    <location>
        <begin position="112"/>
        <end position="163"/>
    </location>
</feature>
<dbReference type="PANTHER" id="PTHR47756">
    <property type="entry name" value="BLL6612 PROTEIN-RELATED"/>
    <property type="match status" value="1"/>
</dbReference>
<feature type="domain" description="RNA polymerase sigma-70 region 2" evidence="2">
    <location>
        <begin position="5"/>
        <end position="63"/>
    </location>
</feature>